<evidence type="ECO:0000313" key="2">
    <source>
        <dbReference type="Proteomes" id="UP000295117"/>
    </source>
</evidence>
<reference evidence="1 2" key="1">
    <citation type="journal article" date="2019" name="Sci. Rep.">
        <title>Extended insight into the Mycobacterium chelonae-abscessus complex through whole genome sequencing of Mycobacterium salmoniphilum outbreak and Mycobacterium salmoniphilum-like strains.</title>
        <authorList>
            <person name="Behra P.R.K."/>
            <person name="Das S."/>
            <person name="Pettersson B.M.F."/>
            <person name="Shirreff L."/>
            <person name="DuCote T."/>
            <person name="Jacobsson K.G."/>
            <person name="Ennis D.G."/>
            <person name="Kirsebom L.A."/>
        </authorList>
    </citation>
    <scope>NUCLEOTIDE SEQUENCE [LARGE SCALE GENOMIC DNA]</scope>
    <source>
        <strain evidence="1 2">DE 4585</strain>
    </source>
</reference>
<gene>
    <name evidence="1" type="ORF">DE4585_03888</name>
</gene>
<dbReference type="EMBL" id="PECH01000008">
    <property type="protein sequence ID" value="TDZ80137.1"/>
    <property type="molecule type" value="Genomic_DNA"/>
</dbReference>
<sequence>MSSTPRVTTVGGDRMKRGEGFLGVLLRISYPVLPQPASVGIPFSRAPPFDDGDAGLCLEELLLEIVEHGV</sequence>
<organism evidence="1 2">
    <name type="scientific">Mycobacteroides salmoniphilum</name>
    <dbReference type="NCBI Taxonomy" id="404941"/>
    <lineage>
        <taxon>Bacteria</taxon>
        <taxon>Bacillati</taxon>
        <taxon>Actinomycetota</taxon>
        <taxon>Actinomycetes</taxon>
        <taxon>Mycobacteriales</taxon>
        <taxon>Mycobacteriaceae</taxon>
        <taxon>Mycobacteroides</taxon>
    </lineage>
</organism>
<dbReference type="Proteomes" id="UP000295117">
    <property type="component" value="Unassembled WGS sequence"/>
</dbReference>
<comment type="caution">
    <text evidence="1">The sequence shown here is derived from an EMBL/GenBank/DDBJ whole genome shotgun (WGS) entry which is preliminary data.</text>
</comment>
<accession>A0A4R8RZZ8</accession>
<name>A0A4R8RZZ8_9MYCO</name>
<proteinExistence type="predicted"/>
<dbReference type="AlphaFoldDB" id="A0A4R8RZZ8"/>
<evidence type="ECO:0000313" key="1">
    <source>
        <dbReference type="EMBL" id="TDZ80137.1"/>
    </source>
</evidence>
<protein>
    <submittedName>
        <fullName evidence="1">Uncharacterized protein</fullName>
    </submittedName>
</protein>